<dbReference type="InterPro" id="IPR051906">
    <property type="entry name" value="TolC-like"/>
</dbReference>
<evidence type="ECO:0000256" key="7">
    <source>
        <dbReference type="ARBA" id="ARBA00023237"/>
    </source>
</evidence>
<name>A0ABZ1BVE0_9FIRM</name>
<sequence>MRQPFPDRRRSIAAAVLAATTILAPAAGSVHAASETTYRLSEYLRAALSSGPAAVQARIDQERILLQERLDGERKRPVLSAHGSAALQPNLEGRPEPNAAASPPGGEVGLTLSKGPSPVEAMAGAQGSAGAAGSAAAGTAGTAGGPASSEAWSLDLSVAWQAQSDPWQWDRRPAQLSVTYTRPLWPPVLADPTGFEARRVRAGQRQRQLTVDALQTFYGLQQAFAAYRTTWGRAALAQQRYEAAQALVEAGARGPADLLRAQDDLAQSRKELREAWRRTRDALVAFTSTAGLPLPGFAGATTPPAPEALGLELVDDLRWEGALRSLASLVGIEDGSRLDALTTWQSTGQEEALIQAWHSRALEAHPDVADARLAVQEAEVQLARARQAAGPSVQLSAGVVAGLEPGQRADPRLTMSLSQPLWAPAASPGVQEAAAALEAARQRLRSAEEQAIRELEQVWWDLGQAIAAADDARASLSRAEQTLQHALRREQRGLATPIDVEQASLAAEQARSDVAAAGNQIRLQWLRLAAAMGLDPAWVLETRPR</sequence>
<proteinExistence type="inferred from homology"/>
<evidence type="ECO:0000313" key="12">
    <source>
        <dbReference type="Proteomes" id="UP001332192"/>
    </source>
</evidence>
<keyword evidence="8" id="KW-0175">Coiled coil</keyword>
<feature type="region of interest" description="Disordered" evidence="9">
    <location>
        <begin position="86"/>
        <end position="125"/>
    </location>
</feature>
<evidence type="ECO:0000256" key="8">
    <source>
        <dbReference type="SAM" id="Coils"/>
    </source>
</evidence>
<protein>
    <submittedName>
        <fullName evidence="11">TolC family protein</fullName>
    </submittedName>
</protein>
<dbReference type="PANTHER" id="PTHR30026">
    <property type="entry name" value="OUTER MEMBRANE PROTEIN TOLC"/>
    <property type="match status" value="1"/>
</dbReference>
<dbReference type="RefSeq" id="WP_324716037.1">
    <property type="nucleotide sequence ID" value="NZ_CP141615.1"/>
</dbReference>
<evidence type="ECO:0000256" key="3">
    <source>
        <dbReference type="ARBA" id="ARBA00022448"/>
    </source>
</evidence>
<evidence type="ECO:0000256" key="9">
    <source>
        <dbReference type="SAM" id="MobiDB-lite"/>
    </source>
</evidence>
<dbReference type="EMBL" id="CP141615">
    <property type="protein sequence ID" value="WRP16765.1"/>
    <property type="molecule type" value="Genomic_DNA"/>
</dbReference>
<dbReference type="PANTHER" id="PTHR30026:SF20">
    <property type="entry name" value="OUTER MEMBRANE PROTEIN TOLC"/>
    <property type="match status" value="1"/>
</dbReference>
<dbReference type="Gene3D" id="1.20.1600.10">
    <property type="entry name" value="Outer membrane efflux proteins (OEP)"/>
    <property type="match status" value="2"/>
</dbReference>
<evidence type="ECO:0000313" key="11">
    <source>
        <dbReference type="EMBL" id="WRP16765.1"/>
    </source>
</evidence>
<gene>
    <name evidence="11" type="ORF">U7230_11820</name>
</gene>
<evidence type="ECO:0000256" key="6">
    <source>
        <dbReference type="ARBA" id="ARBA00023136"/>
    </source>
</evidence>
<keyword evidence="5" id="KW-0812">Transmembrane</keyword>
<dbReference type="SUPFAM" id="SSF56954">
    <property type="entry name" value="Outer membrane efflux proteins (OEP)"/>
    <property type="match status" value="2"/>
</dbReference>
<accession>A0ABZ1BVE0</accession>
<keyword evidence="6" id="KW-0472">Membrane</keyword>
<evidence type="ECO:0000256" key="2">
    <source>
        <dbReference type="ARBA" id="ARBA00007613"/>
    </source>
</evidence>
<evidence type="ECO:0000256" key="10">
    <source>
        <dbReference type="SAM" id="SignalP"/>
    </source>
</evidence>
<evidence type="ECO:0000256" key="4">
    <source>
        <dbReference type="ARBA" id="ARBA00022452"/>
    </source>
</evidence>
<dbReference type="Pfam" id="PF02321">
    <property type="entry name" value="OEP"/>
    <property type="match status" value="1"/>
</dbReference>
<comment type="subcellular location">
    <subcellularLocation>
        <location evidence="1">Cell outer membrane</location>
    </subcellularLocation>
</comment>
<dbReference type="InterPro" id="IPR003423">
    <property type="entry name" value="OMP_efflux"/>
</dbReference>
<keyword evidence="10" id="KW-0732">Signal</keyword>
<comment type="similarity">
    <text evidence="2">Belongs to the outer membrane factor (OMF) (TC 1.B.17) family.</text>
</comment>
<keyword evidence="3" id="KW-0813">Transport</keyword>
<organism evidence="11 12">
    <name type="scientific">Carboxydichorda subterranea</name>
    <dbReference type="NCBI Taxonomy" id="3109565"/>
    <lineage>
        <taxon>Bacteria</taxon>
        <taxon>Bacillati</taxon>
        <taxon>Bacillota</taxon>
        <taxon>Limnochordia</taxon>
        <taxon>Limnochordales</taxon>
        <taxon>Geochordaceae</taxon>
        <taxon>Carboxydichorda</taxon>
    </lineage>
</organism>
<feature type="signal peptide" evidence="10">
    <location>
        <begin position="1"/>
        <end position="32"/>
    </location>
</feature>
<keyword evidence="4" id="KW-1134">Transmembrane beta strand</keyword>
<evidence type="ECO:0000256" key="5">
    <source>
        <dbReference type="ARBA" id="ARBA00022692"/>
    </source>
</evidence>
<feature type="coiled-coil region" evidence="8">
    <location>
        <begin position="430"/>
        <end position="489"/>
    </location>
</feature>
<evidence type="ECO:0000256" key="1">
    <source>
        <dbReference type="ARBA" id="ARBA00004442"/>
    </source>
</evidence>
<dbReference type="Proteomes" id="UP001332192">
    <property type="component" value="Chromosome"/>
</dbReference>
<keyword evidence="7" id="KW-0998">Cell outer membrane</keyword>
<keyword evidence="12" id="KW-1185">Reference proteome</keyword>
<feature type="chain" id="PRO_5045152145" evidence="10">
    <location>
        <begin position="33"/>
        <end position="545"/>
    </location>
</feature>
<reference evidence="11 12" key="1">
    <citation type="journal article" date="2024" name="Front. Microbiol.">
        <title>Novel thermophilic genera Geochorda gen. nov. and Carboxydochorda gen. nov. from the deep terrestrial subsurface reveal the ecophysiological diversity in the class Limnochordia.</title>
        <authorList>
            <person name="Karnachuk O.V."/>
            <person name="Lukina A.P."/>
            <person name="Avakyan M.R."/>
            <person name="Kadnikov V.V."/>
            <person name="Begmatov S."/>
            <person name="Beletsky A.V."/>
            <person name="Vlasova K.G."/>
            <person name="Novikov A.A."/>
            <person name="Shcherbakova V.A."/>
            <person name="Mardanov A.V."/>
            <person name="Ravin N.V."/>
        </authorList>
    </citation>
    <scope>NUCLEOTIDE SEQUENCE [LARGE SCALE GENOMIC DNA]</scope>
    <source>
        <strain evidence="11 12">L945</strain>
    </source>
</reference>